<name>Q6K952_ORYSJ</name>
<evidence type="ECO:0000313" key="2">
    <source>
        <dbReference type="EMBL" id="BAD21455.1"/>
    </source>
</evidence>
<evidence type="ECO:0000313" key="4">
    <source>
        <dbReference type="Proteomes" id="UP000000763"/>
    </source>
</evidence>
<reference evidence="4" key="4">
    <citation type="journal article" date="2008" name="Nucleic Acids Res.">
        <title>The rice annotation project database (RAP-DB): 2008 update.</title>
        <authorList>
            <consortium name="The rice annotation project (RAP)"/>
        </authorList>
    </citation>
    <scope>GENOME REANNOTATION</scope>
    <source>
        <strain evidence="4">cv. Nipponbare</strain>
    </source>
</reference>
<sequence>MDSSRDGTGRAASRGPVGGRARLDGGEEPGVGRRAWWGRGRAIREPPRARAGGQRTNARETRYCSSTVETTTREAEGGGAVVVPWEWERHAHTLMGSMAIRWWLG</sequence>
<dbReference type="Proteomes" id="UP000000763">
    <property type="component" value="Chromosome 2"/>
</dbReference>
<reference evidence="4" key="3">
    <citation type="journal article" date="2005" name="Nature">
        <title>The map-based sequence of the rice genome.</title>
        <authorList>
            <consortium name="International rice genome sequencing project (IRGSP)"/>
            <person name="Matsumoto T."/>
            <person name="Wu J."/>
            <person name="Kanamori H."/>
            <person name="Katayose Y."/>
            <person name="Fujisawa M."/>
            <person name="Namiki N."/>
            <person name="Mizuno H."/>
            <person name="Yamamoto K."/>
            <person name="Antonio B.A."/>
            <person name="Baba T."/>
            <person name="Sakata K."/>
            <person name="Nagamura Y."/>
            <person name="Aoki H."/>
            <person name="Arikawa K."/>
            <person name="Arita K."/>
            <person name="Bito T."/>
            <person name="Chiden Y."/>
            <person name="Fujitsuka N."/>
            <person name="Fukunaka R."/>
            <person name="Hamada M."/>
            <person name="Harada C."/>
            <person name="Hayashi A."/>
            <person name="Hijishita S."/>
            <person name="Honda M."/>
            <person name="Hosokawa S."/>
            <person name="Ichikawa Y."/>
            <person name="Idonuma A."/>
            <person name="Iijima M."/>
            <person name="Ikeda M."/>
            <person name="Ikeno M."/>
            <person name="Ito K."/>
            <person name="Ito S."/>
            <person name="Ito T."/>
            <person name="Ito Y."/>
            <person name="Ito Y."/>
            <person name="Iwabuchi A."/>
            <person name="Kamiya K."/>
            <person name="Karasawa W."/>
            <person name="Kurita K."/>
            <person name="Katagiri S."/>
            <person name="Kikuta A."/>
            <person name="Kobayashi H."/>
            <person name="Kobayashi N."/>
            <person name="Machita K."/>
            <person name="Maehara T."/>
            <person name="Masukawa M."/>
            <person name="Mizubayashi T."/>
            <person name="Mukai Y."/>
            <person name="Nagasaki H."/>
            <person name="Nagata Y."/>
            <person name="Naito S."/>
            <person name="Nakashima M."/>
            <person name="Nakama Y."/>
            <person name="Nakamichi Y."/>
            <person name="Nakamura M."/>
            <person name="Meguro A."/>
            <person name="Negishi M."/>
            <person name="Ohta I."/>
            <person name="Ohta T."/>
            <person name="Okamoto M."/>
            <person name="Ono N."/>
            <person name="Saji S."/>
            <person name="Sakaguchi M."/>
            <person name="Sakai K."/>
            <person name="Shibata M."/>
            <person name="Shimokawa T."/>
            <person name="Song J."/>
            <person name="Takazaki Y."/>
            <person name="Terasawa K."/>
            <person name="Tsugane M."/>
            <person name="Tsuji K."/>
            <person name="Ueda S."/>
            <person name="Waki K."/>
            <person name="Yamagata H."/>
            <person name="Yamamoto M."/>
            <person name="Yamamoto S."/>
            <person name="Yamane H."/>
            <person name="Yoshiki S."/>
            <person name="Yoshihara R."/>
            <person name="Yukawa K."/>
            <person name="Zhong H."/>
            <person name="Yano M."/>
            <person name="Yuan Q."/>
            <person name="Ouyang S."/>
            <person name="Liu J."/>
            <person name="Jones K.M."/>
            <person name="Gansberger K."/>
            <person name="Moffat K."/>
            <person name="Hill J."/>
            <person name="Bera J."/>
            <person name="Fadrosh D."/>
            <person name="Jin S."/>
            <person name="Johri S."/>
            <person name="Kim M."/>
            <person name="Overton L."/>
            <person name="Reardon M."/>
            <person name="Tsitrin T."/>
            <person name="Vuong H."/>
            <person name="Weaver B."/>
            <person name="Ciecko A."/>
            <person name="Tallon L."/>
            <person name="Jackson J."/>
            <person name="Pai G."/>
            <person name="Aken S.V."/>
            <person name="Utterback T."/>
            <person name="Reidmuller S."/>
            <person name="Feldblyum T."/>
            <person name="Hsiao J."/>
            <person name="Zismann V."/>
            <person name="Iobst S."/>
            <person name="de Vazeille A.R."/>
            <person name="Buell C.R."/>
            <person name="Ying K."/>
            <person name="Li Y."/>
            <person name="Lu T."/>
            <person name="Huang Y."/>
            <person name="Zhao Q."/>
            <person name="Feng Q."/>
            <person name="Zhang L."/>
            <person name="Zhu J."/>
            <person name="Weng Q."/>
            <person name="Mu J."/>
            <person name="Lu Y."/>
            <person name="Fan D."/>
            <person name="Liu Y."/>
            <person name="Guan J."/>
            <person name="Zhang Y."/>
            <person name="Yu S."/>
            <person name="Liu X."/>
            <person name="Zhang Y."/>
            <person name="Hong G."/>
            <person name="Han B."/>
            <person name="Choisne N."/>
            <person name="Demange N."/>
            <person name="Orjeda G."/>
            <person name="Samain S."/>
            <person name="Cattolico L."/>
            <person name="Pelletier E."/>
            <person name="Couloux A."/>
            <person name="Segurens B."/>
            <person name="Wincker P."/>
            <person name="D'Hont A."/>
            <person name="Scarpelli C."/>
            <person name="Weissenbach J."/>
            <person name="Salanoubat M."/>
            <person name="Quetier F."/>
            <person name="Yu Y."/>
            <person name="Kim H.R."/>
            <person name="Rambo T."/>
            <person name="Currie J."/>
            <person name="Collura K."/>
            <person name="Luo M."/>
            <person name="Yang T."/>
            <person name="Ammiraju J.S.S."/>
            <person name="Engler F."/>
            <person name="Soderlund C."/>
            <person name="Wing R.A."/>
            <person name="Palmer L.E."/>
            <person name="de la Bastide M."/>
            <person name="Spiegel L."/>
            <person name="Nascimento L."/>
            <person name="Zutavern T."/>
            <person name="O'Shaughnessy A."/>
            <person name="Dike S."/>
            <person name="Dedhia N."/>
            <person name="Preston R."/>
            <person name="Balija V."/>
            <person name="McCombie W.R."/>
            <person name="Chow T."/>
            <person name="Chen H."/>
            <person name="Chung M."/>
            <person name="Chen C."/>
            <person name="Shaw J."/>
            <person name="Wu H."/>
            <person name="Hsiao K."/>
            <person name="Chao Y."/>
            <person name="Chu M."/>
            <person name="Cheng C."/>
            <person name="Hour A."/>
            <person name="Lee P."/>
            <person name="Lin S."/>
            <person name="Lin Y."/>
            <person name="Liou J."/>
            <person name="Liu S."/>
            <person name="Hsing Y."/>
            <person name="Raghuvanshi S."/>
            <person name="Mohanty A."/>
            <person name="Bharti A.K."/>
            <person name="Gaur A."/>
            <person name="Gupta V."/>
            <person name="Kumar D."/>
            <person name="Ravi V."/>
            <person name="Vij S."/>
            <person name="Kapur A."/>
            <person name="Khurana P."/>
            <person name="Khurana P."/>
            <person name="Khurana J.P."/>
            <person name="Tyagi A.K."/>
            <person name="Gaikwad K."/>
            <person name="Singh A."/>
            <person name="Dalal V."/>
            <person name="Srivastava S."/>
            <person name="Dixit A."/>
            <person name="Pal A.K."/>
            <person name="Ghazi I.A."/>
            <person name="Yadav M."/>
            <person name="Pandit A."/>
            <person name="Bhargava A."/>
            <person name="Sureshbabu K."/>
            <person name="Batra K."/>
            <person name="Sharma T.R."/>
            <person name="Mohapatra T."/>
            <person name="Singh N.K."/>
            <person name="Messing J."/>
            <person name="Nelson A.B."/>
            <person name="Fuks G."/>
            <person name="Kavchok S."/>
            <person name="Keizer G."/>
            <person name="Linton E."/>
            <person name="Llaca V."/>
            <person name="Song R."/>
            <person name="Tanyolac B."/>
            <person name="Young S."/>
            <person name="Ho-Il K."/>
            <person name="Hahn J.H."/>
            <person name="Sangsakoo G."/>
            <person name="Vanavichit A."/>
            <person name="de Mattos Luiz.A.T."/>
            <person name="Zimmer P.D."/>
            <person name="Malone G."/>
            <person name="Dellagostin O."/>
            <person name="de Oliveira A.C."/>
            <person name="Bevan M."/>
            <person name="Bancroft I."/>
            <person name="Minx P."/>
            <person name="Cordum H."/>
            <person name="Wilson R."/>
            <person name="Cheng Z."/>
            <person name="Jin W."/>
            <person name="Jiang J."/>
            <person name="Leong S.A."/>
            <person name="Iwama H."/>
            <person name="Gojobori T."/>
            <person name="Itoh T."/>
            <person name="Niimura Y."/>
            <person name="Fujii Y."/>
            <person name="Habara T."/>
            <person name="Sakai H."/>
            <person name="Sato Y."/>
            <person name="Wilson G."/>
            <person name="Kumar K."/>
            <person name="McCouch S."/>
            <person name="Juretic N."/>
            <person name="Hoen D."/>
            <person name="Wright S."/>
            <person name="Bruskiewich R."/>
            <person name="Bureau T."/>
            <person name="Miyao A."/>
            <person name="Hirochika H."/>
            <person name="Nishikawa T."/>
            <person name="Kadowaki K."/>
            <person name="Sugiura M."/>
            <person name="Burr B."/>
            <person name="Sasaki T."/>
        </authorList>
    </citation>
    <scope>NUCLEOTIDE SEQUENCE [LARGE SCALE GENOMIC DNA]</scope>
    <source>
        <strain evidence="4">cv. Nipponbare</strain>
    </source>
</reference>
<accession>Q6K952</accession>
<evidence type="ECO:0000313" key="3">
    <source>
        <dbReference type="EMBL" id="BAD21597.1"/>
    </source>
</evidence>
<dbReference type="EMBL" id="AP003980">
    <property type="protein sequence ID" value="BAD21455.1"/>
    <property type="molecule type" value="Genomic_DNA"/>
</dbReference>
<dbReference type="AlphaFoldDB" id="Q6K952"/>
<feature type="region of interest" description="Disordered" evidence="1">
    <location>
        <begin position="1"/>
        <end position="72"/>
    </location>
</feature>
<evidence type="ECO:0000256" key="1">
    <source>
        <dbReference type="SAM" id="MobiDB-lite"/>
    </source>
</evidence>
<organism evidence="3 4">
    <name type="scientific">Oryza sativa subsp. japonica</name>
    <name type="common">Rice</name>
    <dbReference type="NCBI Taxonomy" id="39947"/>
    <lineage>
        <taxon>Eukaryota</taxon>
        <taxon>Viridiplantae</taxon>
        <taxon>Streptophyta</taxon>
        <taxon>Embryophyta</taxon>
        <taxon>Tracheophyta</taxon>
        <taxon>Spermatophyta</taxon>
        <taxon>Magnoliopsida</taxon>
        <taxon>Liliopsida</taxon>
        <taxon>Poales</taxon>
        <taxon>Poaceae</taxon>
        <taxon>BOP clade</taxon>
        <taxon>Oryzoideae</taxon>
        <taxon>Oryzeae</taxon>
        <taxon>Oryzinae</taxon>
        <taxon>Oryza</taxon>
        <taxon>Oryza sativa</taxon>
    </lineage>
</organism>
<protein>
    <submittedName>
        <fullName evidence="3">Uncharacterized protein</fullName>
    </submittedName>
</protein>
<gene>
    <name evidence="2" type="ORF">OJ1014_H03.22</name>
    <name evidence="3" type="ORF">OJ1212_C01.8</name>
</gene>
<proteinExistence type="predicted"/>
<reference evidence="3" key="2">
    <citation type="submission" date="2001-08" db="EMBL/GenBank/DDBJ databases">
        <title>Oryza sativa nipponbare(GA3) genomic DNA, chromosome 2, BAC clone:OJ1212_C01.</title>
        <authorList>
            <person name="Sasaki T."/>
            <person name="Matsumoto T."/>
            <person name="Yamamoto K."/>
        </authorList>
    </citation>
    <scope>NUCLEOTIDE SEQUENCE</scope>
</reference>
<reference evidence="2" key="1">
    <citation type="submission" date="2001-08" db="EMBL/GenBank/DDBJ databases">
        <title>Oryza sativa nipponbare(GA3) genomic DNA, chromosome 2, BAC clone:OJ1014_H03.</title>
        <authorList>
            <person name="Sasaki T."/>
            <person name="Matsumoto T."/>
            <person name="Yamamoto K."/>
        </authorList>
    </citation>
    <scope>NUCLEOTIDE SEQUENCE</scope>
</reference>
<dbReference type="EMBL" id="AP004083">
    <property type="protein sequence ID" value="BAD21597.1"/>
    <property type="molecule type" value="Genomic_DNA"/>
</dbReference>